<dbReference type="Proteomes" id="UP001164506">
    <property type="component" value="Chromosome"/>
</dbReference>
<feature type="transmembrane region" description="Helical" evidence="2">
    <location>
        <begin position="97"/>
        <end position="124"/>
    </location>
</feature>
<keyword evidence="1" id="KW-0175">Coiled coil</keyword>
<keyword evidence="2" id="KW-0812">Transmembrane</keyword>
<accession>A0ABY6QRJ6</accession>
<evidence type="ECO:0000256" key="2">
    <source>
        <dbReference type="SAM" id="Phobius"/>
    </source>
</evidence>
<evidence type="ECO:0000313" key="4">
    <source>
        <dbReference type="Proteomes" id="UP001164506"/>
    </source>
</evidence>
<keyword evidence="2" id="KW-1133">Transmembrane helix</keyword>
<dbReference type="GeneID" id="95598499"/>
<proteinExistence type="predicted"/>
<evidence type="ECO:0008006" key="5">
    <source>
        <dbReference type="Google" id="ProtNLM"/>
    </source>
</evidence>
<feature type="coiled-coil region" evidence="1">
    <location>
        <begin position="23"/>
        <end position="50"/>
    </location>
</feature>
<dbReference type="EMBL" id="CP084204">
    <property type="protein sequence ID" value="UZX19864.1"/>
    <property type="molecule type" value="Genomic_DNA"/>
</dbReference>
<dbReference type="RefSeq" id="WP_190105642.1">
    <property type="nucleotide sequence ID" value="NZ_BMUH01000012.1"/>
</dbReference>
<gene>
    <name evidence="3" type="ORF">LDH80_03610</name>
</gene>
<name>A0ABY6QRJ6_9ACTN</name>
<protein>
    <recommendedName>
        <fullName evidence="5">Integral membrane protein</fullName>
    </recommendedName>
</protein>
<evidence type="ECO:0000313" key="3">
    <source>
        <dbReference type="EMBL" id="UZX19864.1"/>
    </source>
</evidence>
<feature type="transmembrane region" description="Helical" evidence="2">
    <location>
        <begin position="158"/>
        <end position="181"/>
    </location>
</feature>
<reference evidence="3" key="1">
    <citation type="submission" date="2021-09" db="EMBL/GenBank/DDBJ databases">
        <title>Complete genome sequence and metabolic characterization of Streptomyces tanashiensis DSM 731 the producer of antibacterial Kalafungin and diverse secondary metabolites.</title>
        <authorList>
            <person name="Abbasi M.N."/>
            <person name="Anwar M.N."/>
            <person name="Alam K."/>
            <person name="Shoaib M."/>
            <person name="Lin Z."/>
            <person name="Hayat M."/>
            <person name="Ali M.I."/>
            <person name="Malik H.M.T."/>
            <person name="Ahmed I."/>
            <person name="Li A."/>
            <person name="Hailong Wang H."/>
            <person name="Zhang Y."/>
        </authorList>
    </citation>
    <scope>NUCLEOTIDE SEQUENCE</scope>
    <source>
        <strain evidence="3">Kala</strain>
    </source>
</reference>
<sequence>MGIAIIDAIGLAGRNQRRHKELIQRQERFAERLTAEVEAQERARRRAYDKALVPFRDVFSRLKNVSLAELQDVAAPPETDVTDVEVRRIQLDAVNAVATLAGGVAVGAGAGAATFATVGAFAAASTGTAISSLSGAAATSATLAWLGGGSLAAGGGGMAAGTMVLTGIVAAPVLLALGGFIEWKGRKDRREQIAFAAELKELAAEIRVHEARVAASCRRSRQVRQLVDGLRKEMRYRLPSVRTLVDAQDDYSVYTPEQRAEVAVLVGLASAAVAVLGTPLTGEDGHVTDLSERVVKDTRTRLRDLKSAR</sequence>
<keyword evidence="4" id="KW-1185">Reference proteome</keyword>
<organism evidence="3 4">
    <name type="scientific">Streptomyces tanashiensis</name>
    <dbReference type="NCBI Taxonomy" id="67367"/>
    <lineage>
        <taxon>Bacteria</taxon>
        <taxon>Bacillati</taxon>
        <taxon>Actinomycetota</taxon>
        <taxon>Actinomycetes</taxon>
        <taxon>Kitasatosporales</taxon>
        <taxon>Streptomycetaceae</taxon>
        <taxon>Streptomyces</taxon>
    </lineage>
</organism>
<keyword evidence="2" id="KW-0472">Membrane</keyword>
<evidence type="ECO:0000256" key="1">
    <source>
        <dbReference type="SAM" id="Coils"/>
    </source>
</evidence>